<protein>
    <submittedName>
        <fullName evidence="3">Glycoside hydrolase</fullName>
    </submittedName>
</protein>
<proteinExistence type="predicted"/>
<sequence>MELTFIGMIQVVIGILVVFFGSVRSALIFLLVSALFEGSAAIVLPSLGGSSIPPVQFALFFTTLRILAPKGGYVALLPSAIADNKWYVLFAIYGMATAYLGPRMFGGAINVFPMQPDPSLGPFGTVPLSPTPQNLTAGLYLFGAFMLAITSYIFCRVPNAPAALVKALVLISWLHILTGLADILTRGTGMESLLSVFRNSNYSALDNSIAGFVRIRGVLPEASSYAGLGFALFVANAEMWYRSINPRATGLLASMLALILFFSTASTAYVALAAFGIFFLMRAILFPNAAPSGKLFRAAFLGFGILVALCILLAIIPRLPFAVYELIMDMTVGKPASDSGQQRLFWAMQGWHAFLSSYGLGVGPGSFRSSSIITAIMGSMGLIGLITFGLHLKQVFEGSKRSAWGAGYTFEQSLAGALGTAAVFSLVPAAISSPHAVPSALFSIMASAAIALRCLSASQSATPDRQANEAPRGRISPHQLRGRHA</sequence>
<dbReference type="RefSeq" id="WP_221422099.1">
    <property type="nucleotide sequence ID" value="NZ_CP081297.1"/>
</dbReference>
<accession>A0ABX8ZC51</accession>
<keyword evidence="4" id="KW-1185">Reference proteome</keyword>
<feature type="transmembrane region" description="Helical" evidence="2">
    <location>
        <begin position="437"/>
        <end position="455"/>
    </location>
</feature>
<evidence type="ECO:0000256" key="1">
    <source>
        <dbReference type="SAM" id="MobiDB-lite"/>
    </source>
</evidence>
<feature type="transmembrane region" description="Helical" evidence="2">
    <location>
        <begin position="253"/>
        <end position="280"/>
    </location>
</feature>
<reference evidence="3 4" key="1">
    <citation type="submission" date="2021-08" db="EMBL/GenBank/DDBJ databases">
        <title>Comparative Genomics Analysis of the Genus Qipengyuania Reveals Extensive Genetic Diversity and Metabolic Versatility, Including the Description of Fifteen Novel Species.</title>
        <authorList>
            <person name="Liu Y."/>
        </authorList>
    </citation>
    <scope>NUCLEOTIDE SEQUENCE [LARGE SCALE GENOMIC DNA]</scope>
    <source>
        <strain evidence="3 4">1XM2-8</strain>
    </source>
</reference>
<keyword evidence="2" id="KW-0812">Transmembrane</keyword>
<evidence type="ECO:0000313" key="3">
    <source>
        <dbReference type="EMBL" id="QZD86555.1"/>
    </source>
</evidence>
<feature type="transmembrane region" description="Helical" evidence="2">
    <location>
        <begin position="88"/>
        <end position="112"/>
    </location>
</feature>
<dbReference type="GO" id="GO:0016787">
    <property type="term" value="F:hydrolase activity"/>
    <property type="evidence" value="ECO:0007669"/>
    <property type="project" value="UniProtKB-KW"/>
</dbReference>
<keyword evidence="2" id="KW-0472">Membrane</keyword>
<feature type="transmembrane region" description="Helical" evidence="2">
    <location>
        <begin position="137"/>
        <end position="155"/>
    </location>
</feature>
<name>A0ABX8ZC51_9SPHN</name>
<gene>
    <name evidence="3" type="ORF">K3166_10035</name>
</gene>
<dbReference type="EMBL" id="CP081297">
    <property type="protein sequence ID" value="QZD86555.1"/>
    <property type="molecule type" value="Genomic_DNA"/>
</dbReference>
<feature type="transmembrane region" description="Helical" evidence="2">
    <location>
        <begin position="167"/>
        <end position="185"/>
    </location>
</feature>
<keyword evidence="3" id="KW-0378">Hydrolase</keyword>
<feature type="transmembrane region" description="Helical" evidence="2">
    <location>
        <begin position="372"/>
        <end position="392"/>
    </location>
</feature>
<feature type="region of interest" description="Disordered" evidence="1">
    <location>
        <begin position="461"/>
        <end position="485"/>
    </location>
</feature>
<keyword evidence="2" id="KW-1133">Transmembrane helix</keyword>
<dbReference type="Proteomes" id="UP000824280">
    <property type="component" value="Chromosome"/>
</dbReference>
<feature type="transmembrane region" description="Helical" evidence="2">
    <location>
        <begin position="413"/>
        <end position="431"/>
    </location>
</feature>
<evidence type="ECO:0000313" key="4">
    <source>
        <dbReference type="Proteomes" id="UP000824280"/>
    </source>
</evidence>
<feature type="transmembrane region" description="Helical" evidence="2">
    <location>
        <begin position="300"/>
        <end position="323"/>
    </location>
</feature>
<organism evidence="3 4">
    <name type="scientific">Qipengyuania psychrotolerans</name>
    <dbReference type="NCBI Taxonomy" id="2867238"/>
    <lineage>
        <taxon>Bacteria</taxon>
        <taxon>Pseudomonadati</taxon>
        <taxon>Pseudomonadota</taxon>
        <taxon>Alphaproteobacteria</taxon>
        <taxon>Sphingomonadales</taxon>
        <taxon>Erythrobacteraceae</taxon>
        <taxon>Qipengyuania</taxon>
    </lineage>
</organism>
<feature type="transmembrane region" description="Helical" evidence="2">
    <location>
        <begin position="56"/>
        <end position="76"/>
    </location>
</feature>
<evidence type="ECO:0000256" key="2">
    <source>
        <dbReference type="SAM" id="Phobius"/>
    </source>
</evidence>